<keyword evidence="5" id="KW-1185">Reference proteome</keyword>
<dbReference type="PANTHER" id="PTHR46020">
    <property type="entry name" value="OSJNBB0059K02.9 PROTEIN"/>
    <property type="match status" value="1"/>
</dbReference>
<proteinExistence type="predicted"/>
<dbReference type="GO" id="GO:0016788">
    <property type="term" value="F:hydrolase activity, acting on ester bonds"/>
    <property type="evidence" value="ECO:0007669"/>
    <property type="project" value="InterPro"/>
</dbReference>
<dbReference type="OrthoDB" id="1600564at2759"/>
<evidence type="ECO:0000313" key="5">
    <source>
        <dbReference type="Proteomes" id="UP000187429"/>
    </source>
</evidence>
<organism evidence="4 5">
    <name type="scientific">Smittium culicis</name>
    <dbReference type="NCBI Taxonomy" id="133412"/>
    <lineage>
        <taxon>Eukaryota</taxon>
        <taxon>Fungi</taxon>
        <taxon>Fungi incertae sedis</taxon>
        <taxon>Zoopagomycota</taxon>
        <taxon>Kickxellomycotina</taxon>
        <taxon>Harpellomycetes</taxon>
        <taxon>Harpellales</taxon>
        <taxon>Legeriomycetaceae</taxon>
        <taxon>Smittium</taxon>
    </lineage>
</organism>
<name>A0A1R1YSC5_9FUNG</name>
<evidence type="ECO:0000256" key="1">
    <source>
        <dbReference type="ARBA" id="ARBA00022801"/>
    </source>
</evidence>
<dbReference type="Gene3D" id="3.40.50.1110">
    <property type="entry name" value="SGNH hydrolase"/>
    <property type="match status" value="1"/>
</dbReference>
<reference evidence="5" key="1">
    <citation type="submission" date="2017-01" db="EMBL/GenBank/DDBJ databases">
        <authorList>
            <person name="Wang Y."/>
            <person name="White M."/>
            <person name="Kvist S."/>
            <person name="Moncalvo J.-M."/>
        </authorList>
    </citation>
    <scope>NUCLEOTIDE SEQUENCE [LARGE SCALE GENOMIC DNA]</scope>
    <source>
        <strain evidence="5">ID-206-W2</strain>
    </source>
</reference>
<dbReference type="GO" id="GO:0006629">
    <property type="term" value="P:lipid metabolic process"/>
    <property type="evidence" value="ECO:0007669"/>
    <property type="project" value="UniProtKB-KW"/>
</dbReference>
<gene>
    <name evidence="4" type="ORF">AYI69_g707</name>
</gene>
<dbReference type="InterPro" id="IPR036514">
    <property type="entry name" value="SGNH_hydro_sf"/>
</dbReference>
<evidence type="ECO:0000313" key="4">
    <source>
        <dbReference type="EMBL" id="OMJ29771.1"/>
    </source>
</evidence>
<dbReference type="AlphaFoldDB" id="A0A1R1YSC5"/>
<protein>
    <submittedName>
        <fullName evidence="4">Secreted effector protein SseJ</fullName>
    </submittedName>
</protein>
<feature type="chain" id="PRO_5012661248" evidence="3">
    <location>
        <begin position="20"/>
        <end position="364"/>
    </location>
</feature>
<dbReference type="Pfam" id="PF00657">
    <property type="entry name" value="Lipase_GDSL"/>
    <property type="match status" value="1"/>
</dbReference>
<accession>A0A1R1YSC5</accession>
<comment type="caution">
    <text evidence="4">The sequence shown here is derived from an EMBL/GenBank/DDBJ whole genome shotgun (WGS) entry which is preliminary data.</text>
</comment>
<sequence>MKPISSIYLSILSLNAVFASKPTLVVFGDESVSSGNKNISSSSIPYYYGRSSNGPVWSEFAGLYSGYDIINFAFPGAVSNNTFIQNCVETNLTAPSLYDQIETFSVNFGGKFNSSSIKNDAVIISVGLNDVIQLQNIVIKHPLKFTGYLLKTVNSIVDGVKKMKSIGYNNYIVSNLPQISRIPYFSGMSTLSKLSVDLATSAVNTGLLVSLKLLKASDKSYGNFYVLDNYEFESSMISGSKLLKSVGITNVGSSCLNTKTGKYDLSTCSDPRKFYFYDAINPTSMIHSFYGAMVSEFLSKKKFAFNSNFVTEIIEKYKISEIYTNNSTNSYINKEITDKIADIGTSFSEALENIDEIVSKKNSQ</sequence>
<feature type="signal peptide" evidence="3">
    <location>
        <begin position="1"/>
        <end position="19"/>
    </location>
</feature>
<keyword evidence="1" id="KW-0378">Hydrolase</keyword>
<dbReference type="Proteomes" id="UP000187429">
    <property type="component" value="Unassembled WGS sequence"/>
</dbReference>
<keyword evidence="2" id="KW-0443">Lipid metabolism</keyword>
<keyword evidence="3" id="KW-0732">Signal</keyword>
<dbReference type="InterPro" id="IPR001087">
    <property type="entry name" value="GDSL"/>
</dbReference>
<evidence type="ECO:0000256" key="2">
    <source>
        <dbReference type="ARBA" id="ARBA00023098"/>
    </source>
</evidence>
<dbReference type="SUPFAM" id="SSF52266">
    <property type="entry name" value="SGNH hydrolase"/>
    <property type="match status" value="1"/>
</dbReference>
<dbReference type="EMBL" id="LSSM01000185">
    <property type="protein sequence ID" value="OMJ29771.1"/>
    <property type="molecule type" value="Genomic_DNA"/>
</dbReference>
<evidence type="ECO:0000256" key="3">
    <source>
        <dbReference type="SAM" id="SignalP"/>
    </source>
</evidence>
<dbReference type="PANTHER" id="PTHR46020:SF4">
    <property type="entry name" value="OS04G0650200 PROTEIN"/>
    <property type="match status" value="1"/>
</dbReference>